<evidence type="ECO:0000259" key="6">
    <source>
        <dbReference type="Pfam" id="PF01425"/>
    </source>
</evidence>
<organism evidence="7 8">
    <name type="scientific">Candidatus Gottesmanbacteria bacterium GW2011_GWB1_43_11</name>
    <dbReference type="NCBI Taxonomy" id="1618446"/>
    <lineage>
        <taxon>Bacteria</taxon>
        <taxon>Candidatus Gottesmaniibacteriota</taxon>
    </lineage>
</organism>
<evidence type="ECO:0000256" key="5">
    <source>
        <dbReference type="HAMAP-Rule" id="MF_00120"/>
    </source>
</evidence>
<evidence type="ECO:0000313" key="8">
    <source>
        <dbReference type="Proteomes" id="UP000034050"/>
    </source>
</evidence>
<dbReference type="EMBL" id="LCFD01000011">
    <property type="protein sequence ID" value="KKS86384.1"/>
    <property type="molecule type" value="Genomic_DNA"/>
</dbReference>
<feature type="active site" description="Charge relay system" evidence="5">
    <location>
        <position position="77"/>
    </location>
</feature>
<protein>
    <recommendedName>
        <fullName evidence="5">Glutamyl-tRNA(Gln) amidotransferase subunit A</fullName>
        <shortName evidence="5">Glu-ADT subunit A</shortName>
        <ecNumber evidence="5">6.3.5.7</ecNumber>
    </recommendedName>
</protein>
<dbReference type="PANTHER" id="PTHR11895:SF151">
    <property type="entry name" value="GLUTAMYL-TRNA(GLN) AMIDOTRANSFERASE SUBUNIT A"/>
    <property type="match status" value="1"/>
</dbReference>
<dbReference type="InterPro" id="IPR023631">
    <property type="entry name" value="Amidase_dom"/>
</dbReference>
<evidence type="ECO:0000256" key="4">
    <source>
        <dbReference type="ARBA" id="ARBA00022917"/>
    </source>
</evidence>
<dbReference type="PATRIC" id="fig|1618446.3.peg.1181"/>
<keyword evidence="3 5" id="KW-0067">ATP-binding</keyword>
<dbReference type="GO" id="GO:0050567">
    <property type="term" value="F:glutaminyl-tRNA synthase (glutamine-hydrolyzing) activity"/>
    <property type="evidence" value="ECO:0007669"/>
    <property type="project" value="UniProtKB-UniRule"/>
</dbReference>
<evidence type="ECO:0000256" key="3">
    <source>
        <dbReference type="ARBA" id="ARBA00022840"/>
    </source>
</evidence>
<dbReference type="STRING" id="1618446.UV61_C0011G0032"/>
<dbReference type="EC" id="6.3.5.7" evidence="5"/>
<comment type="function">
    <text evidence="5">Allows the formation of correctly charged Gln-tRNA(Gln) through the transamidation of misacylated Glu-tRNA(Gln) in organisms which lack glutaminyl-tRNA synthetase. The reaction takes place in the presence of glutamine and ATP through an activated gamma-phospho-Glu-tRNA(Gln).</text>
</comment>
<dbReference type="GO" id="GO:0006412">
    <property type="term" value="P:translation"/>
    <property type="evidence" value="ECO:0007669"/>
    <property type="project" value="UniProtKB-UniRule"/>
</dbReference>
<dbReference type="GO" id="GO:0030956">
    <property type="term" value="C:glutamyl-tRNA(Gln) amidotransferase complex"/>
    <property type="evidence" value="ECO:0007669"/>
    <property type="project" value="InterPro"/>
</dbReference>
<dbReference type="NCBIfam" id="TIGR00132">
    <property type="entry name" value="gatA"/>
    <property type="match status" value="1"/>
</dbReference>
<evidence type="ECO:0000313" key="7">
    <source>
        <dbReference type="EMBL" id="KKS86384.1"/>
    </source>
</evidence>
<feature type="active site" description="Charge relay system" evidence="5">
    <location>
        <position position="152"/>
    </location>
</feature>
<dbReference type="GO" id="GO:0016740">
    <property type="term" value="F:transferase activity"/>
    <property type="evidence" value="ECO:0007669"/>
    <property type="project" value="UniProtKB-KW"/>
</dbReference>
<gene>
    <name evidence="5" type="primary">gatA</name>
    <name evidence="7" type="ORF">UV61_C0011G0032</name>
</gene>
<dbReference type="InterPro" id="IPR036928">
    <property type="entry name" value="AS_sf"/>
</dbReference>
<dbReference type="HAMAP" id="MF_00120">
    <property type="entry name" value="GatA"/>
    <property type="match status" value="1"/>
</dbReference>
<comment type="caution">
    <text evidence="7">The sequence shown here is derived from an EMBL/GenBank/DDBJ whole genome shotgun (WGS) entry which is preliminary data.</text>
</comment>
<comment type="catalytic activity">
    <reaction evidence="5">
        <text>L-glutamyl-tRNA(Gln) + L-glutamine + ATP + H2O = L-glutaminyl-tRNA(Gln) + L-glutamate + ADP + phosphate + H(+)</text>
        <dbReference type="Rhea" id="RHEA:17521"/>
        <dbReference type="Rhea" id="RHEA-COMP:9681"/>
        <dbReference type="Rhea" id="RHEA-COMP:9684"/>
        <dbReference type="ChEBI" id="CHEBI:15377"/>
        <dbReference type="ChEBI" id="CHEBI:15378"/>
        <dbReference type="ChEBI" id="CHEBI:29985"/>
        <dbReference type="ChEBI" id="CHEBI:30616"/>
        <dbReference type="ChEBI" id="CHEBI:43474"/>
        <dbReference type="ChEBI" id="CHEBI:58359"/>
        <dbReference type="ChEBI" id="CHEBI:78520"/>
        <dbReference type="ChEBI" id="CHEBI:78521"/>
        <dbReference type="ChEBI" id="CHEBI:456216"/>
        <dbReference type="EC" id="6.3.5.7"/>
    </reaction>
</comment>
<dbReference type="GO" id="GO:0005524">
    <property type="term" value="F:ATP binding"/>
    <property type="evidence" value="ECO:0007669"/>
    <property type="project" value="UniProtKB-KW"/>
</dbReference>
<keyword evidence="2 5" id="KW-0547">Nucleotide-binding</keyword>
<evidence type="ECO:0000256" key="2">
    <source>
        <dbReference type="ARBA" id="ARBA00022741"/>
    </source>
</evidence>
<comment type="similarity">
    <text evidence="5">Belongs to the amidase family. GatA subfamily.</text>
</comment>
<dbReference type="Pfam" id="PF01425">
    <property type="entry name" value="Amidase"/>
    <property type="match status" value="1"/>
</dbReference>
<dbReference type="InterPro" id="IPR004412">
    <property type="entry name" value="GatA"/>
</dbReference>
<feature type="active site" description="Acyl-ester intermediate" evidence="5">
    <location>
        <position position="176"/>
    </location>
</feature>
<evidence type="ECO:0000256" key="1">
    <source>
        <dbReference type="ARBA" id="ARBA00022598"/>
    </source>
</evidence>
<proteinExistence type="inferred from homology"/>
<dbReference type="Gene3D" id="3.90.1300.10">
    <property type="entry name" value="Amidase signature (AS) domain"/>
    <property type="match status" value="1"/>
</dbReference>
<dbReference type="PANTHER" id="PTHR11895">
    <property type="entry name" value="TRANSAMIDASE"/>
    <property type="match status" value="1"/>
</dbReference>
<dbReference type="AlphaFoldDB" id="A0A0G1CLJ9"/>
<reference evidence="7 8" key="1">
    <citation type="journal article" date="2015" name="Nature">
        <title>rRNA introns, odd ribosomes, and small enigmatic genomes across a large radiation of phyla.</title>
        <authorList>
            <person name="Brown C.T."/>
            <person name="Hug L.A."/>
            <person name="Thomas B.C."/>
            <person name="Sharon I."/>
            <person name="Castelle C.J."/>
            <person name="Singh A."/>
            <person name="Wilkins M.J."/>
            <person name="Williams K.H."/>
            <person name="Banfield J.F."/>
        </authorList>
    </citation>
    <scope>NUCLEOTIDE SEQUENCE [LARGE SCALE GENOMIC DNA]</scope>
</reference>
<comment type="subunit">
    <text evidence="5">Heterotrimer of A, B and C subunits.</text>
</comment>
<name>A0A0G1CLJ9_9BACT</name>
<dbReference type="Proteomes" id="UP000034050">
    <property type="component" value="Unassembled WGS sequence"/>
</dbReference>
<dbReference type="SUPFAM" id="SSF75304">
    <property type="entry name" value="Amidase signature (AS) enzymes"/>
    <property type="match status" value="1"/>
</dbReference>
<accession>A0A0G1CLJ9</accession>
<keyword evidence="7" id="KW-0808">Transferase</keyword>
<keyword evidence="4 5" id="KW-0648">Protein biosynthesis</keyword>
<dbReference type="InterPro" id="IPR000120">
    <property type="entry name" value="Amidase"/>
</dbReference>
<keyword evidence="1 5" id="KW-0436">Ligase</keyword>
<sequence length="473" mass="51665">MLLDKTISELAAGLRKKEFSSVDIVTECYDAIEKHGKELNAFITVIDNTTALTYAQKKDNERTENTSPLHGIPFVLKDAYITQRIRTTSASNVLKNYIPQYNATVYQKLLDAGAILIGKMNMDAWGHGGSTENTDFGPAKNPWDTTRVAGGSSGGPAIAIAARMSAFAIGEDTGGSIRNPAAWCNITGLKVTYGRVSRYGTIAYASSFDTVGPMARTAEDCALLLELVAGQDPYDATSSPHKVPKYTQKLTGNIEGIKVGIPKEFFGQGLDSEIKKSIDIAAKKFESMGAKLIELSMPMFDYGLPVYYLIGPSETSSNLARYDGIRYGQGRNQFTPETMRRIMIGTYALSAGYYDAYYKKAQQARTLFIKEYEKALSSCDVLLMPVNPTPPTKIGELMSDPLANLLADVYTTSQNPVGVPSLALPCGFTTTNLPIGMQLVGKMFSEDLLLNIGYAYQQETDWHKRKPGILESP</sequence>
<feature type="domain" description="Amidase" evidence="6">
    <location>
        <begin position="23"/>
        <end position="450"/>
    </location>
</feature>